<dbReference type="PANTHER" id="PTHR30520">
    <property type="entry name" value="FORMATE TRANSPORTER-RELATED"/>
    <property type="match status" value="1"/>
</dbReference>
<comment type="subcellular location">
    <subcellularLocation>
        <location evidence="1">Membrane</location>
        <topology evidence="1">Multi-pass membrane protein</topology>
    </subcellularLocation>
</comment>
<dbReference type="PROSITE" id="PS01006">
    <property type="entry name" value="FORMATE_NITRITE_TP_2"/>
    <property type="match status" value="1"/>
</dbReference>
<evidence type="ECO:0000256" key="6">
    <source>
        <dbReference type="SAM" id="Phobius"/>
    </source>
</evidence>
<dbReference type="SUPFAM" id="SSF51735">
    <property type="entry name" value="NAD(P)-binding Rossmann-fold domains"/>
    <property type="match status" value="1"/>
</dbReference>
<dbReference type="InterPro" id="IPR023271">
    <property type="entry name" value="Aquaporin-like"/>
</dbReference>
<dbReference type="Gene3D" id="1.20.1080.10">
    <property type="entry name" value="Glycerol uptake facilitator protein"/>
    <property type="match status" value="1"/>
</dbReference>
<reference evidence="8" key="1">
    <citation type="journal article" date="2014" name="Front. Microbiol.">
        <title>High frequency of phylogenetically diverse reductive dehalogenase-homologous genes in deep subseafloor sedimentary metagenomes.</title>
        <authorList>
            <person name="Kawai M."/>
            <person name="Futagami T."/>
            <person name="Toyoda A."/>
            <person name="Takaki Y."/>
            <person name="Nishi S."/>
            <person name="Hori S."/>
            <person name="Arai W."/>
            <person name="Tsubouchi T."/>
            <person name="Morono Y."/>
            <person name="Uchiyama I."/>
            <person name="Ito T."/>
            <person name="Fujiyama A."/>
            <person name="Inagaki F."/>
            <person name="Takami H."/>
        </authorList>
    </citation>
    <scope>NUCLEOTIDE SEQUENCE</scope>
    <source>
        <strain evidence="8">Expedition CK06-06</strain>
    </source>
</reference>
<evidence type="ECO:0000256" key="2">
    <source>
        <dbReference type="ARBA" id="ARBA00022692"/>
    </source>
</evidence>
<evidence type="ECO:0000256" key="4">
    <source>
        <dbReference type="ARBA" id="ARBA00023136"/>
    </source>
</evidence>
<dbReference type="PANTHER" id="PTHR30520:SF6">
    <property type="entry name" value="FORMATE_NITRATE FAMILY TRANSPORTER (EUROFUNG)"/>
    <property type="match status" value="1"/>
</dbReference>
<evidence type="ECO:0000256" key="3">
    <source>
        <dbReference type="ARBA" id="ARBA00022989"/>
    </source>
</evidence>
<accession>X1E998</accession>
<dbReference type="Pfam" id="PF01226">
    <property type="entry name" value="Form_Nir_trans"/>
    <property type="match status" value="1"/>
</dbReference>
<gene>
    <name evidence="8" type="ORF">S03H2_03081</name>
</gene>
<evidence type="ECO:0000259" key="7">
    <source>
        <dbReference type="SMART" id="SM00881"/>
    </source>
</evidence>
<dbReference type="InterPro" id="IPR000292">
    <property type="entry name" value="For/NO2_transpt"/>
</dbReference>
<organism evidence="8">
    <name type="scientific">marine sediment metagenome</name>
    <dbReference type="NCBI Taxonomy" id="412755"/>
    <lineage>
        <taxon>unclassified sequences</taxon>
        <taxon>metagenomes</taxon>
        <taxon>ecological metagenomes</taxon>
    </lineage>
</organism>
<feature type="transmembrane region" description="Helical" evidence="6">
    <location>
        <begin position="83"/>
        <end position="102"/>
    </location>
</feature>
<comment type="similarity">
    <text evidence="5">Belongs to the FNT transporter (TC 1.A.16) family.</text>
</comment>
<keyword evidence="2 6" id="KW-0812">Transmembrane</keyword>
<keyword evidence="3 6" id="KW-1133">Transmembrane helix</keyword>
<evidence type="ECO:0000256" key="1">
    <source>
        <dbReference type="ARBA" id="ARBA00004141"/>
    </source>
</evidence>
<sequence length="285" mass="31418">GSWKGLVRNWTGSYIGNFMGGIFVAYFLGIGTGLLLKDPWMSYIAEIAQAKCKLSFTQALLRGVGCNWLVCLAIWLALGSDNIIGKIFAIQFPIMAFVTLGFEHSVANMFFIPAGMFITNEISWRMFLLNNLLPVTLGNIVGGVFFVGMLYYYIYGKESRGRRWSIALVGVGKRGTTLSNNLVFEENGFHIIGFDVNPNKIGKRVAGVKVYHPYQMPKIISEQKIQIGMIAASAEAAQESADLLVISGIKGILNFSSTRVVVPSYVKLKNPDFTSQLEVMPQSDS</sequence>
<dbReference type="Gene3D" id="3.40.50.720">
    <property type="entry name" value="NAD(P)-binding Rossmann-like Domain"/>
    <property type="match status" value="1"/>
</dbReference>
<dbReference type="InterPro" id="IPR036291">
    <property type="entry name" value="NAD(P)-bd_dom_sf"/>
</dbReference>
<feature type="transmembrane region" description="Helical" evidence="6">
    <location>
        <begin position="59"/>
        <end position="77"/>
    </location>
</feature>
<feature type="transmembrane region" description="Helical" evidence="6">
    <location>
        <begin position="133"/>
        <end position="154"/>
    </location>
</feature>
<dbReference type="Pfam" id="PF02629">
    <property type="entry name" value="CoA_binding"/>
    <property type="match status" value="1"/>
</dbReference>
<dbReference type="GO" id="GO:0015499">
    <property type="term" value="F:formate transmembrane transporter activity"/>
    <property type="evidence" value="ECO:0007669"/>
    <property type="project" value="TreeGrafter"/>
</dbReference>
<dbReference type="EMBL" id="BARU01001100">
    <property type="protein sequence ID" value="GAH29162.1"/>
    <property type="molecule type" value="Genomic_DNA"/>
</dbReference>
<keyword evidence="4 6" id="KW-0472">Membrane</keyword>
<dbReference type="GO" id="GO:0005886">
    <property type="term" value="C:plasma membrane"/>
    <property type="evidence" value="ECO:0007669"/>
    <property type="project" value="TreeGrafter"/>
</dbReference>
<feature type="non-terminal residue" evidence="8">
    <location>
        <position position="1"/>
    </location>
</feature>
<comment type="caution">
    <text evidence="8">The sequence shown here is derived from an EMBL/GenBank/DDBJ whole genome shotgun (WGS) entry which is preliminary data.</text>
</comment>
<protein>
    <recommendedName>
        <fullName evidence="7">CoA-binding domain-containing protein</fullName>
    </recommendedName>
</protein>
<dbReference type="InterPro" id="IPR003781">
    <property type="entry name" value="CoA-bd"/>
</dbReference>
<dbReference type="AlphaFoldDB" id="X1E998"/>
<name>X1E998_9ZZZZ</name>
<dbReference type="SMART" id="SM00881">
    <property type="entry name" value="CoA_binding"/>
    <property type="match status" value="1"/>
</dbReference>
<proteinExistence type="inferred from homology"/>
<dbReference type="InterPro" id="IPR024002">
    <property type="entry name" value="For/NO2_transpt_CS"/>
</dbReference>
<evidence type="ECO:0000313" key="8">
    <source>
        <dbReference type="EMBL" id="GAH29162.1"/>
    </source>
</evidence>
<evidence type="ECO:0000256" key="5">
    <source>
        <dbReference type="ARBA" id="ARBA00049660"/>
    </source>
</evidence>
<feature type="transmembrane region" description="Helical" evidence="6">
    <location>
        <begin position="14"/>
        <end position="36"/>
    </location>
</feature>
<feature type="domain" description="CoA-binding" evidence="7">
    <location>
        <begin position="160"/>
        <end position="259"/>
    </location>
</feature>